<protein>
    <submittedName>
        <fullName evidence="1">Glycoside hydrolase, family 37</fullName>
        <ecNumber evidence="1">3.2.1.28</ecNumber>
    </submittedName>
</protein>
<sequence length="112" mass="12711">MRESGFDTTFRFGAFSGSTIDYAPVGLNSLLYRYALDLRAFARRLGYAAAARHWAAAAAARKRAINKYLWNSRLGLYTDYDFVTHKRSYYDFITTFYPLWAGAASKAQARAV</sequence>
<dbReference type="Gene3D" id="1.50.10.10">
    <property type="match status" value="1"/>
</dbReference>
<dbReference type="SUPFAM" id="SSF48208">
    <property type="entry name" value="Six-hairpin glycosidases"/>
    <property type="match status" value="1"/>
</dbReference>
<dbReference type="AlphaFoldDB" id="T0ZUT4"/>
<gene>
    <name evidence="1" type="ORF">B2A_07998</name>
</gene>
<comment type="caution">
    <text evidence="1">The sequence shown here is derived from an EMBL/GenBank/DDBJ whole genome shotgun (WGS) entry which is preliminary data.</text>
</comment>
<dbReference type="GO" id="GO:0005993">
    <property type="term" value="P:trehalose catabolic process"/>
    <property type="evidence" value="ECO:0007669"/>
    <property type="project" value="TreeGrafter"/>
</dbReference>
<dbReference type="PRINTS" id="PR00744">
    <property type="entry name" value="GLHYDRLASE37"/>
</dbReference>
<evidence type="ECO:0000313" key="1">
    <source>
        <dbReference type="EMBL" id="EQD48372.1"/>
    </source>
</evidence>
<dbReference type="InterPro" id="IPR012341">
    <property type="entry name" value="6hp_glycosidase-like_sf"/>
</dbReference>
<dbReference type="GO" id="GO:0004555">
    <property type="term" value="F:alpha,alpha-trehalase activity"/>
    <property type="evidence" value="ECO:0007669"/>
    <property type="project" value="UniProtKB-EC"/>
</dbReference>
<feature type="non-terminal residue" evidence="1">
    <location>
        <position position="112"/>
    </location>
</feature>
<organism evidence="1">
    <name type="scientific">mine drainage metagenome</name>
    <dbReference type="NCBI Taxonomy" id="410659"/>
    <lineage>
        <taxon>unclassified sequences</taxon>
        <taxon>metagenomes</taxon>
        <taxon>ecological metagenomes</taxon>
    </lineage>
</organism>
<reference evidence="1" key="2">
    <citation type="journal article" date="2014" name="ISME J.">
        <title>Microbial stratification in low pH oxic and suboxic macroscopic growths along an acid mine drainage.</title>
        <authorList>
            <person name="Mendez-Garcia C."/>
            <person name="Mesa V."/>
            <person name="Sprenger R.R."/>
            <person name="Richter M."/>
            <person name="Diez M.S."/>
            <person name="Solano J."/>
            <person name="Bargiela R."/>
            <person name="Golyshina O.V."/>
            <person name="Manteca A."/>
            <person name="Ramos J.L."/>
            <person name="Gallego J.R."/>
            <person name="Llorente I."/>
            <person name="Martins Dos Santos V.A."/>
            <person name="Jensen O.N."/>
            <person name="Pelaez A.I."/>
            <person name="Sanchez J."/>
            <person name="Ferrer M."/>
        </authorList>
    </citation>
    <scope>NUCLEOTIDE SEQUENCE</scope>
</reference>
<reference evidence="1" key="1">
    <citation type="submission" date="2013-08" db="EMBL/GenBank/DDBJ databases">
        <authorList>
            <person name="Mendez C."/>
            <person name="Richter M."/>
            <person name="Ferrer M."/>
            <person name="Sanchez J."/>
        </authorList>
    </citation>
    <scope>NUCLEOTIDE SEQUENCE</scope>
</reference>
<proteinExistence type="predicted"/>
<keyword evidence="1" id="KW-0378">Hydrolase</keyword>
<dbReference type="PANTHER" id="PTHR23403:SF6">
    <property type="entry name" value="CYTOSOLIC NEUTRAL TREHALASE-RELATED"/>
    <property type="match status" value="1"/>
</dbReference>
<keyword evidence="1" id="KW-0326">Glycosidase</keyword>
<dbReference type="InterPro" id="IPR008928">
    <property type="entry name" value="6-hairpin_glycosidase_sf"/>
</dbReference>
<dbReference type="InterPro" id="IPR001661">
    <property type="entry name" value="Glyco_hydro_37"/>
</dbReference>
<dbReference type="EC" id="3.2.1.28" evidence="1"/>
<dbReference type="EMBL" id="AUZZ01005754">
    <property type="protein sequence ID" value="EQD48372.1"/>
    <property type="molecule type" value="Genomic_DNA"/>
</dbReference>
<name>T0ZUT4_9ZZZZ</name>
<dbReference type="Pfam" id="PF01204">
    <property type="entry name" value="Trehalase"/>
    <property type="match status" value="1"/>
</dbReference>
<dbReference type="PANTHER" id="PTHR23403">
    <property type="entry name" value="TREHALASE"/>
    <property type="match status" value="1"/>
</dbReference>
<accession>T0ZUT4</accession>